<keyword evidence="1" id="KW-1133">Transmembrane helix</keyword>
<dbReference type="Pfam" id="PF01841">
    <property type="entry name" value="Transglut_core"/>
    <property type="match status" value="1"/>
</dbReference>
<feature type="transmembrane region" description="Helical" evidence="1">
    <location>
        <begin position="642"/>
        <end position="664"/>
    </location>
</feature>
<accession>A0A5P6VNZ9</accession>
<feature type="transmembrane region" description="Helical" evidence="1">
    <location>
        <begin position="188"/>
        <end position="207"/>
    </location>
</feature>
<feature type="transmembrane region" description="Helical" evidence="1">
    <location>
        <begin position="53"/>
        <end position="72"/>
    </location>
</feature>
<keyword evidence="1" id="KW-0472">Membrane</keyword>
<evidence type="ECO:0000256" key="1">
    <source>
        <dbReference type="SAM" id="Phobius"/>
    </source>
</evidence>
<gene>
    <name evidence="3" type="ORF">FXF36_05800</name>
</gene>
<feature type="domain" description="Transglutaminase-like" evidence="2">
    <location>
        <begin position="513"/>
        <end position="584"/>
    </location>
</feature>
<dbReference type="Gene3D" id="3.10.620.30">
    <property type="match status" value="1"/>
</dbReference>
<evidence type="ECO:0000313" key="4">
    <source>
        <dbReference type="Proteomes" id="UP000327030"/>
    </source>
</evidence>
<keyword evidence="1" id="KW-0812">Transmembrane</keyword>
<feature type="transmembrane region" description="Helical" evidence="1">
    <location>
        <begin position="28"/>
        <end position="47"/>
    </location>
</feature>
<feature type="transmembrane region" description="Helical" evidence="1">
    <location>
        <begin position="84"/>
        <end position="100"/>
    </location>
</feature>
<name>A0A5P6VNZ9_PSEXY</name>
<proteinExistence type="predicted"/>
<sequence>MKTTPGLSLKKILSQEKHSTIFVTEAKIHLYALATVVVGLELLLMFWNNPLELKRGSFVLQVMLLFFLFCLLERIIRLFIDSRFAPLLSILPGLLIFFRLKDIEDWSILAWAALVALVIRLFFSFVPFKSKVLVFGCFPLDALTIFLWCAYDCFIGNYLSDKLLLIALIALTLAALQQLVYERGQSSFPFHFFMVLAIVIVFIPVRLTPINWAPVQDVFVKVADSSKSAYYFLENVFKSNTYSTGYGSFNVTGGKVERSDKPQLILTTSEKPYFVYTDEDSHSKRKIRRNIYLAGGKGVDGRQLVAFLQFLHSHYIDRNTASLFSQISKLNIEYVYLNTPDEIAPAGVITMSDGEQSFTEGVSDRAHKKGYKLETIYLDIDYGSQYLIDMICDDTSVNNQSPLSYKDAASYMFSLYSVDLREIISQEEYDEYAFAIWNNGDVNSYLDAGNASERMTKLANEITSAASTDFDKCKQIETYLRQYTYNTDATGGHDANSTIATPDGMADIADRFLFETNEGYCVHYTASMVMLLRLSGIPARASMGYRYAFPFDQQDSYLVTGACAHVWPEAYIKNIGWVPFEPTSAYSTAEAYTWHRTIEETAISSSKSSHQVSHYVPSIPEVSVSSVSDDTVVVSGLQLLKIFGLVLVSILILLGIIILGSISFRKLRYHFAPPEQKLKMDVDMIKGTLSKKFSEKIPDRGLLFDYLTIAPEELKPDLKKTFDMYYRMVYGTKTGGAISADDSAFTKDVRDRLKKCF</sequence>
<dbReference type="Proteomes" id="UP000327030">
    <property type="component" value="Chromosome 1"/>
</dbReference>
<dbReference type="AlphaFoldDB" id="A0A5P6VNZ9"/>
<protein>
    <submittedName>
        <fullName evidence="3">Transglutaminase domain-containing protein</fullName>
    </submittedName>
</protein>
<feature type="transmembrane region" description="Helical" evidence="1">
    <location>
        <begin position="132"/>
        <end position="151"/>
    </location>
</feature>
<dbReference type="InterPro" id="IPR002931">
    <property type="entry name" value="Transglutaminase-like"/>
</dbReference>
<organism evidence="3 4">
    <name type="scientific">Pseudobutyrivibrio xylanivorans</name>
    <dbReference type="NCBI Taxonomy" id="185007"/>
    <lineage>
        <taxon>Bacteria</taxon>
        <taxon>Bacillati</taxon>
        <taxon>Bacillota</taxon>
        <taxon>Clostridia</taxon>
        <taxon>Lachnospirales</taxon>
        <taxon>Lachnospiraceae</taxon>
        <taxon>Pseudobutyrivibrio</taxon>
    </lineage>
</organism>
<dbReference type="OrthoDB" id="9804872at2"/>
<feature type="transmembrane region" description="Helical" evidence="1">
    <location>
        <begin position="106"/>
        <end position="125"/>
    </location>
</feature>
<evidence type="ECO:0000313" key="3">
    <source>
        <dbReference type="EMBL" id="QFJ54403.1"/>
    </source>
</evidence>
<dbReference type="SMART" id="SM00460">
    <property type="entry name" value="TGc"/>
    <property type="match status" value="1"/>
</dbReference>
<evidence type="ECO:0000259" key="2">
    <source>
        <dbReference type="SMART" id="SM00460"/>
    </source>
</evidence>
<feature type="transmembrane region" description="Helical" evidence="1">
    <location>
        <begin position="163"/>
        <end position="181"/>
    </location>
</feature>
<dbReference type="InterPro" id="IPR052901">
    <property type="entry name" value="Bact_TGase-like"/>
</dbReference>
<dbReference type="InterPro" id="IPR038765">
    <property type="entry name" value="Papain-like_cys_pep_sf"/>
</dbReference>
<dbReference type="SUPFAM" id="SSF54001">
    <property type="entry name" value="Cysteine proteinases"/>
    <property type="match status" value="1"/>
</dbReference>
<dbReference type="KEGG" id="pxv:FXF36_05800"/>
<dbReference type="EMBL" id="CP043028">
    <property type="protein sequence ID" value="QFJ54403.1"/>
    <property type="molecule type" value="Genomic_DNA"/>
</dbReference>
<dbReference type="PANTHER" id="PTHR42736">
    <property type="entry name" value="PROTEIN-GLUTAMINE GAMMA-GLUTAMYLTRANSFERASE"/>
    <property type="match status" value="1"/>
</dbReference>
<reference evidence="4" key="1">
    <citation type="submission" date="2019-08" db="EMBL/GenBank/DDBJ databases">
        <title>Complete Genome Sequence of the Polysaccharide-Degrading Rumen Bacterium Pseudobutyrivibrio xylanivorans MA3014.</title>
        <authorList>
            <person name="Palevich N."/>
            <person name="Maclean P.H."/>
            <person name="Kelly W.J."/>
            <person name="Leahy S.C."/>
            <person name="Rakonjac J."/>
            <person name="Attwood G.T."/>
        </authorList>
    </citation>
    <scope>NUCLEOTIDE SEQUENCE [LARGE SCALE GENOMIC DNA]</scope>
    <source>
        <strain evidence="4">MA3014</strain>
    </source>
</reference>
<dbReference type="PANTHER" id="PTHR42736:SF1">
    <property type="entry name" value="PROTEIN-GLUTAMINE GAMMA-GLUTAMYLTRANSFERASE"/>
    <property type="match status" value="1"/>
</dbReference>